<dbReference type="EC" id="6.3.2.13" evidence="5"/>
<dbReference type="NCBIfam" id="NF001126">
    <property type="entry name" value="PRK00139.1-4"/>
    <property type="match status" value="1"/>
</dbReference>
<evidence type="ECO:0000259" key="2">
    <source>
        <dbReference type="Pfam" id="PF01225"/>
    </source>
</evidence>
<dbReference type="Pfam" id="PF08245">
    <property type="entry name" value="Mur_ligase_M"/>
    <property type="match status" value="1"/>
</dbReference>
<protein>
    <submittedName>
        <fullName evidence="5">UDP-N-acetylmuramoyl-L-alanyl-D-glutamate--2, 6-diaminopimelate ligase</fullName>
        <ecNumber evidence="5">6.3.2.13</ecNumber>
    </submittedName>
</protein>
<accession>A0A1J5QDI3</accession>
<dbReference type="NCBIfam" id="TIGR01085">
    <property type="entry name" value="murE"/>
    <property type="match status" value="1"/>
</dbReference>
<dbReference type="EMBL" id="MLJW01000895">
    <property type="protein sequence ID" value="OIQ81673.1"/>
    <property type="molecule type" value="Genomic_DNA"/>
</dbReference>
<gene>
    <name evidence="5" type="primary">murE_11</name>
    <name evidence="5" type="ORF">GALL_365590</name>
</gene>
<dbReference type="Gene3D" id="3.40.1190.10">
    <property type="entry name" value="Mur-like, catalytic domain"/>
    <property type="match status" value="1"/>
</dbReference>
<evidence type="ECO:0000313" key="5">
    <source>
        <dbReference type="EMBL" id="OIQ81673.1"/>
    </source>
</evidence>
<dbReference type="InterPro" id="IPR036565">
    <property type="entry name" value="Mur-like_cat_sf"/>
</dbReference>
<proteinExistence type="inferred from homology"/>
<dbReference type="GO" id="GO:0051301">
    <property type="term" value="P:cell division"/>
    <property type="evidence" value="ECO:0007669"/>
    <property type="project" value="InterPro"/>
</dbReference>
<evidence type="ECO:0000259" key="4">
    <source>
        <dbReference type="Pfam" id="PF08245"/>
    </source>
</evidence>
<reference evidence="5" key="1">
    <citation type="submission" date="2016-10" db="EMBL/GenBank/DDBJ databases">
        <title>Sequence of Gallionella enrichment culture.</title>
        <authorList>
            <person name="Poehlein A."/>
            <person name="Muehling M."/>
            <person name="Daniel R."/>
        </authorList>
    </citation>
    <scope>NUCLEOTIDE SEQUENCE</scope>
</reference>
<dbReference type="InterPro" id="IPR000713">
    <property type="entry name" value="Mur_ligase_N"/>
</dbReference>
<dbReference type="InterPro" id="IPR004101">
    <property type="entry name" value="Mur_ligase_C"/>
</dbReference>
<sequence>MNAIAELRAQGATLRSITADSRSAGSGSLFLAYPGAHADGRDYIAQAVMQGAAAVLWERNGFSWNAGWQVPNLAVQDLREQAGVIADKFYRAPSRQLWMIGVTGTNGKTSVSHWLAQALTQLGRKTAVVGTLGNGFPGALSDAVNTTPDPILLHGMLAGYLAQGAAGVAMEVSSHGLAQGRVNGVHFDLALFTNLTRDHLDYHGDMAAYGAAKKQLFRWPELGCAVLNADDGFGAEIAREAAAQGVRVLTYGLQSGDVRGRNLELSGDRLRMDVTTAEGGAELQANLLGRFNAYNLLAVLAALLASGVGLADAVMALGRLEPVAGRMQRLGGAGRPLVVVDYAHTPDALANVLAALREQAGGRLICVFGCGGNRDKGKRPLMGEVASRLADEVLVTSDNPRHEDPAAVINDIVAGMGGNYRVEADRAAAIVQAIRQARAGDVVLLAGKGHEDYQEIDGIRLPFSDLEVAQRALGAWA</sequence>
<dbReference type="InterPro" id="IPR036615">
    <property type="entry name" value="Mur_ligase_C_dom_sf"/>
</dbReference>
<dbReference type="InterPro" id="IPR013221">
    <property type="entry name" value="Mur_ligase_cen"/>
</dbReference>
<dbReference type="PANTHER" id="PTHR23135:SF4">
    <property type="entry name" value="UDP-N-ACETYLMURAMOYL-L-ALANYL-D-GLUTAMATE--2,6-DIAMINOPIMELATE LIGASE MURE HOMOLOG, CHLOROPLASTIC"/>
    <property type="match status" value="1"/>
</dbReference>
<organism evidence="5">
    <name type="scientific">mine drainage metagenome</name>
    <dbReference type="NCBI Taxonomy" id="410659"/>
    <lineage>
        <taxon>unclassified sequences</taxon>
        <taxon>metagenomes</taxon>
        <taxon>ecological metagenomes</taxon>
    </lineage>
</organism>
<dbReference type="Pfam" id="PF01225">
    <property type="entry name" value="Mur_ligase"/>
    <property type="match status" value="1"/>
</dbReference>
<dbReference type="InterPro" id="IPR005761">
    <property type="entry name" value="UDP-N-AcMur-Glu-dNH2Pim_ligase"/>
</dbReference>
<dbReference type="Gene3D" id="3.40.1390.10">
    <property type="entry name" value="MurE/MurF, N-terminal domain"/>
    <property type="match status" value="1"/>
</dbReference>
<dbReference type="NCBIfam" id="NF001124">
    <property type="entry name" value="PRK00139.1-2"/>
    <property type="match status" value="1"/>
</dbReference>
<dbReference type="SUPFAM" id="SSF53244">
    <property type="entry name" value="MurD-like peptide ligases, peptide-binding domain"/>
    <property type="match status" value="1"/>
</dbReference>
<dbReference type="GO" id="GO:0008360">
    <property type="term" value="P:regulation of cell shape"/>
    <property type="evidence" value="ECO:0007669"/>
    <property type="project" value="InterPro"/>
</dbReference>
<dbReference type="AlphaFoldDB" id="A0A1J5QDI3"/>
<dbReference type="GO" id="GO:0005524">
    <property type="term" value="F:ATP binding"/>
    <property type="evidence" value="ECO:0007669"/>
    <property type="project" value="InterPro"/>
</dbReference>
<feature type="domain" description="Mur ligase N-terminal catalytic" evidence="2">
    <location>
        <begin position="15"/>
        <end position="90"/>
    </location>
</feature>
<comment type="similarity">
    <text evidence="1">Belongs to the MurCDEF family. MurE subfamily.</text>
</comment>
<dbReference type="SUPFAM" id="SSF53623">
    <property type="entry name" value="MurD-like peptide ligases, catalytic domain"/>
    <property type="match status" value="1"/>
</dbReference>
<comment type="caution">
    <text evidence="5">The sequence shown here is derived from an EMBL/GenBank/DDBJ whole genome shotgun (WGS) entry which is preliminary data.</text>
</comment>
<dbReference type="Gene3D" id="3.90.190.20">
    <property type="entry name" value="Mur ligase, C-terminal domain"/>
    <property type="match status" value="1"/>
</dbReference>
<dbReference type="Pfam" id="PF02875">
    <property type="entry name" value="Mur_ligase_C"/>
    <property type="match status" value="1"/>
</dbReference>
<dbReference type="HAMAP" id="MF_00208">
    <property type="entry name" value="MurE"/>
    <property type="match status" value="1"/>
</dbReference>
<name>A0A1J5QDI3_9ZZZZ</name>
<evidence type="ECO:0000259" key="3">
    <source>
        <dbReference type="Pfam" id="PF02875"/>
    </source>
</evidence>
<dbReference type="GO" id="GO:0005737">
    <property type="term" value="C:cytoplasm"/>
    <property type="evidence" value="ECO:0007669"/>
    <property type="project" value="InterPro"/>
</dbReference>
<feature type="domain" description="Mur ligase central" evidence="4">
    <location>
        <begin position="102"/>
        <end position="302"/>
    </location>
</feature>
<keyword evidence="5" id="KW-0436">Ligase</keyword>
<evidence type="ECO:0000256" key="1">
    <source>
        <dbReference type="ARBA" id="ARBA00005898"/>
    </source>
</evidence>
<feature type="domain" description="Mur ligase C-terminal" evidence="3">
    <location>
        <begin position="325"/>
        <end position="449"/>
    </location>
</feature>
<dbReference type="SUPFAM" id="SSF63418">
    <property type="entry name" value="MurE/MurF N-terminal domain"/>
    <property type="match status" value="1"/>
</dbReference>
<dbReference type="GO" id="GO:0008765">
    <property type="term" value="F:UDP-N-acetylmuramoylalanyl-D-glutamate-2,6-diaminopimelate ligase activity"/>
    <property type="evidence" value="ECO:0007669"/>
    <property type="project" value="UniProtKB-EC"/>
</dbReference>
<dbReference type="PANTHER" id="PTHR23135">
    <property type="entry name" value="MUR LIGASE FAMILY MEMBER"/>
    <property type="match status" value="1"/>
</dbReference>
<dbReference type="InterPro" id="IPR035911">
    <property type="entry name" value="MurE/MurF_N"/>
</dbReference>